<dbReference type="Proteomes" id="UP001235303">
    <property type="component" value="Unassembled WGS sequence"/>
</dbReference>
<evidence type="ECO:0000313" key="6">
    <source>
        <dbReference type="Proteomes" id="UP001235303"/>
    </source>
</evidence>
<comment type="similarity">
    <text evidence="1">Belongs to the bacterial ribosomal protein bS1 family.</text>
</comment>
<reference evidence="5 6" key="1">
    <citation type="submission" date="2023-01" db="EMBL/GenBank/DDBJ databases">
        <title>Novel diversity within Roseofilum (Cyanobacteria; Desertifilaceae) from marine benthic mats with descriptions of four novel species.</title>
        <authorList>
            <person name="Wang Y."/>
            <person name="Berthold D.E."/>
            <person name="Hu J."/>
            <person name="Lefler F.W."/>
            <person name="Laughinghouse H.D. IV."/>
        </authorList>
    </citation>
    <scope>NUCLEOTIDE SEQUENCE [LARGE SCALE GENOMIC DNA]</scope>
    <source>
        <strain evidence="5 6">BLCC-M154</strain>
    </source>
</reference>
<dbReference type="CDD" id="cd04465">
    <property type="entry name" value="S1_RPS1_repeat_ec2_hs2"/>
    <property type="match status" value="1"/>
</dbReference>
<dbReference type="PANTHER" id="PTHR10724:SF7">
    <property type="entry name" value="SMALL RIBOSOMAL SUBUNIT PROTEIN BS1C"/>
    <property type="match status" value="1"/>
</dbReference>
<dbReference type="PROSITE" id="PS50126">
    <property type="entry name" value="S1"/>
    <property type="match status" value="3"/>
</dbReference>
<protein>
    <submittedName>
        <fullName evidence="5">S1 RNA-binding domain-containing protein</fullName>
    </submittedName>
</protein>
<dbReference type="RefSeq" id="WP_283754759.1">
    <property type="nucleotide sequence ID" value="NZ_JAQOSP010000104.1"/>
</dbReference>
<feature type="domain" description="S1 motif" evidence="4">
    <location>
        <begin position="123"/>
        <end position="187"/>
    </location>
</feature>
<evidence type="ECO:0000259" key="4">
    <source>
        <dbReference type="PROSITE" id="PS50126"/>
    </source>
</evidence>
<evidence type="ECO:0000256" key="1">
    <source>
        <dbReference type="ARBA" id="ARBA00006767"/>
    </source>
</evidence>
<dbReference type="EMBL" id="JAQOSP010000104">
    <property type="protein sequence ID" value="MDJ1171005.1"/>
    <property type="molecule type" value="Genomic_DNA"/>
</dbReference>
<gene>
    <name evidence="5" type="ORF">PMG71_16370</name>
</gene>
<dbReference type="InterPro" id="IPR003029">
    <property type="entry name" value="S1_domain"/>
</dbReference>
<name>A0ABT7AVW1_9CYAN</name>
<dbReference type="Pfam" id="PF00575">
    <property type="entry name" value="S1"/>
    <property type="match status" value="3"/>
</dbReference>
<evidence type="ECO:0000256" key="3">
    <source>
        <dbReference type="ARBA" id="ARBA00023274"/>
    </source>
</evidence>
<sequence length="303" mass="33559">MNPESKPASETPSSIGFSQDDFAKALQEHDYTFQKGQMVRGRVAVHSPEGAYIEIGGKSTAFVPLQEAALETVTDLSTVLPLNEELDFLITREQNEEGQVTLSRRQLQIQRLWDTLLDKQEEQQALQVRVTGSNKGGVTVDVMGLRGFIPRSHLNRRDNMNTLKGETLTVSFLEVNPDTRKLVLSERLASQATTFNQLEVGQLVEGRIANIKPFGLFVDLGNTTGLIHIKQISQSYIESLSSQFSMGQSIKAIIISIDEGKGRISLSTRVLENYPGEVLENMAEVIASAEARRERAAKSLQNN</sequence>
<organism evidence="5 6">
    <name type="scientific">Roseofilum acuticapitatum BLCC-M154</name>
    <dbReference type="NCBI Taxonomy" id="3022444"/>
    <lineage>
        <taxon>Bacteria</taxon>
        <taxon>Bacillati</taxon>
        <taxon>Cyanobacteriota</taxon>
        <taxon>Cyanophyceae</taxon>
        <taxon>Desertifilales</taxon>
        <taxon>Desertifilaceae</taxon>
        <taxon>Roseofilum</taxon>
        <taxon>Roseofilum acuticapitatum</taxon>
    </lineage>
</organism>
<feature type="domain" description="S1 motif" evidence="4">
    <location>
        <begin position="201"/>
        <end position="269"/>
    </location>
</feature>
<keyword evidence="6" id="KW-1185">Reference proteome</keyword>
<dbReference type="SMART" id="SM00316">
    <property type="entry name" value="S1"/>
    <property type="match status" value="3"/>
</dbReference>
<keyword evidence="2" id="KW-0689">Ribosomal protein</keyword>
<proteinExistence type="inferred from homology"/>
<dbReference type="Gene3D" id="2.40.50.140">
    <property type="entry name" value="Nucleic acid-binding proteins"/>
    <property type="match status" value="3"/>
</dbReference>
<dbReference type="InterPro" id="IPR050437">
    <property type="entry name" value="Ribos_protein_bS1-like"/>
</dbReference>
<accession>A0ABT7AVW1</accession>
<dbReference type="PANTHER" id="PTHR10724">
    <property type="entry name" value="30S RIBOSOMAL PROTEIN S1"/>
    <property type="match status" value="1"/>
</dbReference>
<comment type="caution">
    <text evidence="5">The sequence shown here is derived from an EMBL/GenBank/DDBJ whole genome shotgun (WGS) entry which is preliminary data.</text>
</comment>
<evidence type="ECO:0000313" key="5">
    <source>
        <dbReference type="EMBL" id="MDJ1171005.1"/>
    </source>
</evidence>
<feature type="domain" description="S1 motif" evidence="4">
    <location>
        <begin position="36"/>
        <end position="105"/>
    </location>
</feature>
<dbReference type="SUPFAM" id="SSF50249">
    <property type="entry name" value="Nucleic acid-binding proteins"/>
    <property type="match status" value="3"/>
</dbReference>
<dbReference type="InterPro" id="IPR012340">
    <property type="entry name" value="NA-bd_OB-fold"/>
</dbReference>
<keyword evidence="3" id="KW-0687">Ribonucleoprotein</keyword>
<evidence type="ECO:0000256" key="2">
    <source>
        <dbReference type="ARBA" id="ARBA00022980"/>
    </source>
</evidence>